<sequence>MRFIKLLPLWITLSVTFPLFTATRLLARGEFLWRFEVGAAVSSSPAVDDQGTIYIGSETDRVNEGVSWFFALKPDGSYKWYAITGIVLGTPALDAFSTIYFGDIAGFFYAILPDSGDLKWLVTNGSLISGSAAVAGDGTIYIGFGDNNLYSIQPDGFLNWSFKTGDVIQGSPAVSYDGTVYFGSNDHTFYALDPEDGSLKWSFPTGANITDSPAIDSDSTIYFGSWDGYLYALTPEPALKWKFKTGSVVSSSPSIGPDGTIYFGSWDNYLYALDRQGNLVWKFKAGDVIDSSPAVGADGAVYFGSWDSTFYALNSDGSQRWTYKTGDWITSSPTITNEGVLYFGSNDGFIYALDTGTGQGLADSPWPKFRKDLRNSGSSQVVAKVLAGDLDGNNKIDIFDLLELLKVLGGSSSSALADVDRNGKTDIFDLLALLKLLGGGGSSSALASAGRFISGNYEGLDFSFDSTYRVTFPDRSTLEFRPGSRTIAELQADGGTAAALLASPGGGADKRLALPKAFALAQNYPNPFNPSTTVEYTLPQGFSDKVSLKIYDLTGRLVRSLFEGQRQSGTYSQLWDGTDEHGRRAASGVYFYRLSAGAYSDTRKMILLK</sequence>
<dbReference type="InterPro" id="IPR025965">
    <property type="entry name" value="FlgD/Vpr_Ig-like"/>
</dbReference>
<dbReference type="Gene3D" id="2.130.10.10">
    <property type="entry name" value="YVTN repeat-like/Quinoprotein amine dehydrogenase"/>
    <property type="match status" value="1"/>
</dbReference>
<dbReference type="PROSITE" id="PS00018">
    <property type="entry name" value="EF_HAND_1"/>
    <property type="match status" value="1"/>
</dbReference>
<reference evidence="3 4" key="1">
    <citation type="journal article" date="2016" name="Nat. Commun.">
        <title>Thousands of microbial genomes shed light on interconnected biogeochemical processes in an aquifer system.</title>
        <authorList>
            <person name="Anantharaman K."/>
            <person name="Brown C.T."/>
            <person name="Hug L.A."/>
            <person name="Sharon I."/>
            <person name="Castelle C.J."/>
            <person name="Probst A.J."/>
            <person name="Thomas B.C."/>
            <person name="Singh A."/>
            <person name="Wilkins M.J."/>
            <person name="Karaoz U."/>
            <person name="Brodie E.L."/>
            <person name="Williams K.H."/>
            <person name="Hubbard S.S."/>
            <person name="Banfield J.F."/>
        </authorList>
    </citation>
    <scope>NUCLEOTIDE SEQUENCE [LARGE SCALE GENOMIC DNA]</scope>
</reference>
<dbReference type="InterPro" id="IPR011044">
    <property type="entry name" value="Quino_amine_DH_bsu"/>
</dbReference>
<dbReference type="SUPFAM" id="SSF63446">
    <property type="entry name" value="Type I dockerin domain"/>
    <property type="match status" value="1"/>
</dbReference>
<accession>A0A1F5YWN3</accession>
<dbReference type="InterPro" id="IPR002372">
    <property type="entry name" value="PQQ_rpt_dom"/>
</dbReference>
<evidence type="ECO:0000259" key="1">
    <source>
        <dbReference type="Pfam" id="PF13360"/>
    </source>
</evidence>
<organism evidence="3 4">
    <name type="scientific">Candidatus Glassbacteria bacterium RIFCSPLOWO2_12_FULL_58_11</name>
    <dbReference type="NCBI Taxonomy" id="1817867"/>
    <lineage>
        <taxon>Bacteria</taxon>
        <taxon>Candidatus Glassiibacteriota</taxon>
    </lineage>
</organism>
<dbReference type="SUPFAM" id="SSF50969">
    <property type="entry name" value="YVTN repeat-like/Quinoprotein amine dehydrogenase"/>
    <property type="match status" value="1"/>
</dbReference>
<dbReference type="AlphaFoldDB" id="A0A1F5YWN3"/>
<dbReference type="InterPro" id="IPR026444">
    <property type="entry name" value="Secre_tail"/>
</dbReference>
<dbReference type="PANTHER" id="PTHR44394">
    <property type="entry name" value="BETA-ALANINE-ACTIVATING ENZYME"/>
    <property type="match status" value="1"/>
</dbReference>
<dbReference type="PANTHER" id="PTHR44394:SF1">
    <property type="entry name" value="BETA-ALANINE-ACTIVATING ENZYME"/>
    <property type="match status" value="1"/>
</dbReference>
<dbReference type="InterPro" id="IPR011047">
    <property type="entry name" value="Quinoprotein_ADH-like_sf"/>
</dbReference>
<proteinExistence type="predicted"/>
<protein>
    <recommendedName>
        <fullName evidence="5">Dockerin domain-containing protein</fullName>
    </recommendedName>
</protein>
<dbReference type="Gene3D" id="2.40.10.480">
    <property type="match status" value="3"/>
</dbReference>
<dbReference type="InterPro" id="IPR018247">
    <property type="entry name" value="EF_Hand_1_Ca_BS"/>
</dbReference>
<name>A0A1F5YWN3_9BACT</name>
<comment type="caution">
    <text evidence="3">The sequence shown here is derived from an EMBL/GenBank/DDBJ whole genome shotgun (WGS) entry which is preliminary data.</text>
</comment>
<dbReference type="Gene3D" id="2.40.128.630">
    <property type="match status" value="1"/>
</dbReference>
<dbReference type="Pfam" id="PF13860">
    <property type="entry name" value="FlgD_ig"/>
    <property type="match status" value="1"/>
</dbReference>
<dbReference type="EMBL" id="MFIX01000116">
    <property type="protein sequence ID" value="OGG04536.1"/>
    <property type="molecule type" value="Genomic_DNA"/>
</dbReference>
<evidence type="ECO:0000313" key="3">
    <source>
        <dbReference type="EMBL" id="OGG04536.1"/>
    </source>
</evidence>
<dbReference type="SUPFAM" id="SSF50998">
    <property type="entry name" value="Quinoprotein alcohol dehydrogenase-like"/>
    <property type="match status" value="1"/>
</dbReference>
<dbReference type="GO" id="GO:0043041">
    <property type="term" value="P:amino acid activation for nonribosomal peptide biosynthetic process"/>
    <property type="evidence" value="ECO:0007669"/>
    <property type="project" value="TreeGrafter"/>
</dbReference>
<gene>
    <name evidence="3" type="ORF">A3F83_02220</name>
</gene>
<dbReference type="STRING" id="1817867.A3F83_02220"/>
<dbReference type="Gene3D" id="2.60.40.4070">
    <property type="match status" value="1"/>
</dbReference>
<evidence type="ECO:0000313" key="4">
    <source>
        <dbReference type="Proteomes" id="UP000179129"/>
    </source>
</evidence>
<dbReference type="Proteomes" id="UP000179129">
    <property type="component" value="Unassembled WGS sequence"/>
</dbReference>
<feature type="domain" description="FlgD/Vpr Ig-like" evidence="2">
    <location>
        <begin position="532"/>
        <end position="596"/>
    </location>
</feature>
<feature type="domain" description="Pyrrolo-quinoline quinone repeat" evidence="1">
    <location>
        <begin position="110"/>
        <end position="236"/>
    </location>
</feature>
<dbReference type="GO" id="GO:0004553">
    <property type="term" value="F:hydrolase activity, hydrolyzing O-glycosyl compounds"/>
    <property type="evidence" value="ECO:0007669"/>
    <property type="project" value="InterPro"/>
</dbReference>
<evidence type="ECO:0008006" key="5">
    <source>
        <dbReference type="Google" id="ProtNLM"/>
    </source>
</evidence>
<dbReference type="InterPro" id="IPR015943">
    <property type="entry name" value="WD40/YVTN_repeat-like_dom_sf"/>
</dbReference>
<dbReference type="NCBIfam" id="TIGR04183">
    <property type="entry name" value="Por_Secre_tail"/>
    <property type="match status" value="1"/>
</dbReference>
<dbReference type="InterPro" id="IPR052091">
    <property type="entry name" value="Beta-ala_Activ/Resist"/>
</dbReference>
<dbReference type="InterPro" id="IPR002105">
    <property type="entry name" value="Dockerin_1_rpt"/>
</dbReference>
<dbReference type="Gene3D" id="1.10.1330.10">
    <property type="entry name" value="Dockerin domain"/>
    <property type="match status" value="1"/>
</dbReference>
<dbReference type="InterPro" id="IPR018391">
    <property type="entry name" value="PQQ_b-propeller_rpt"/>
</dbReference>
<dbReference type="SMART" id="SM00564">
    <property type="entry name" value="PQQ"/>
    <property type="match status" value="8"/>
</dbReference>
<dbReference type="Pfam" id="PF13360">
    <property type="entry name" value="PQQ_2"/>
    <property type="match status" value="2"/>
</dbReference>
<dbReference type="InterPro" id="IPR036439">
    <property type="entry name" value="Dockerin_dom_sf"/>
</dbReference>
<evidence type="ECO:0000259" key="2">
    <source>
        <dbReference type="Pfam" id="PF13860"/>
    </source>
</evidence>
<feature type="domain" description="Pyrrolo-quinoline quinone repeat" evidence="1">
    <location>
        <begin position="268"/>
        <end position="382"/>
    </location>
</feature>
<dbReference type="Pfam" id="PF00404">
    <property type="entry name" value="Dockerin_1"/>
    <property type="match status" value="1"/>
</dbReference>
<dbReference type="GO" id="GO:0000272">
    <property type="term" value="P:polysaccharide catabolic process"/>
    <property type="evidence" value="ECO:0007669"/>
    <property type="project" value="InterPro"/>
</dbReference>